<protein>
    <submittedName>
        <fullName evidence="1">Uncharacterized protein</fullName>
    </submittedName>
</protein>
<sequence>MTAMKKTYEPTTYQHHQLIHSIQAADYSDDVADDYVAQVEAIAAPLMDDEEWFIVDGPAW</sequence>
<reference evidence="1 2" key="1">
    <citation type="journal article" date="2019" name="Int. J. Syst. Evol. Microbiol.">
        <title>The Global Catalogue of Microorganisms (GCM) 10K type strain sequencing project: providing services to taxonomists for standard genome sequencing and annotation.</title>
        <authorList>
            <consortium name="The Broad Institute Genomics Platform"/>
            <consortium name="The Broad Institute Genome Sequencing Center for Infectious Disease"/>
            <person name="Wu L."/>
            <person name="Ma J."/>
        </authorList>
    </citation>
    <scope>NUCLEOTIDE SEQUENCE [LARGE SCALE GENOMIC DNA]</scope>
    <source>
        <strain evidence="1 2">JCM 15115</strain>
    </source>
</reference>
<evidence type="ECO:0000313" key="1">
    <source>
        <dbReference type="EMBL" id="GAA0588999.1"/>
    </source>
</evidence>
<accession>A0ABN1FEA8</accession>
<evidence type="ECO:0000313" key="2">
    <source>
        <dbReference type="Proteomes" id="UP001424441"/>
    </source>
</evidence>
<comment type="caution">
    <text evidence="1">The sequence shown here is derived from an EMBL/GenBank/DDBJ whole genome shotgun (WGS) entry which is preliminary data.</text>
</comment>
<keyword evidence="2" id="KW-1185">Reference proteome</keyword>
<dbReference type="Proteomes" id="UP001424441">
    <property type="component" value="Unassembled WGS sequence"/>
</dbReference>
<organism evidence="1 2">
    <name type="scientific">Paenochrobactrum glaciei</name>
    <dbReference type="NCBI Taxonomy" id="486407"/>
    <lineage>
        <taxon>Bacteria</taxon>
        <taxon>Pseudomonadati</taxon>
        <taxon>Pseudomonadota</taxon>
        <taxon>Alphaproteobacteria</taxon>
        <taxon>Hyphomicrobiales</taxon>
        <taxon>Brucellaceae</taxon>
        <taxon>Paenochrobactrum</taxon>
    </lineage>
</organism>
<gene>
    <name evidence="1" type="ORF">GCM10008943_00060</name>
</gene>
<dbReference type="RefSeq" id="WP_343799827.1">
    <property type="nucleotide sequence ID" value="NZ_BAAADE010000001.1"/>
</dbReference>
<name>A0ABN1FEA8_9HYPH</name>
<dbReference type="EMBL" id="BAAADE010000001">
    <property type="protein sequence ID" value="GAA0588999.1"/>
    <property type="molecule type" value="Genomic_DNA"/>
</dbReference>
<proteinExistence type="predicted"/>